<feature type="region of interest" description="Disordered" evidence="1">
    <location>
        <begin position="73"/>
        <end position="93"/>
    </location>
</feature>
<reference evidence="3" key="1">
    <citation type="submission" date="2016-11" db="EMBL/GenBank/DDBJ databases">
        <authorList>
            <person name="Jaros S."/>
            <person name="Januszkiewicz K."/>
            <person name="Wedrychowicz H."/>
        </authorList>
    </citation>
    <scope>NUCLEOTIDE SEQUENCE [LARGE SCALE GENOMIC DNA]</scope>
    <source>
        <strain evidence="3">DSM 7057</strain>
    </source>
</reference>
<evidence type="ECO:0000256" key="1">
    <source>
        <dbReference type="SAM" id="MobiDB-lite"/>
    </source>
</evidence>
<dbReference type="InterPro" id="IPR025833">
    <property type="entry name" value="GDYXXLXY"/>
</dbReference>
<gene>
    <name evidence="2" type="ORF">SAMN02910291_02285</name>
</gene>
<accession>A0AA94HUA7</accession>
<dbReference type="AlphaFoldDB" id="A0AA94HUA7"/>
<evidence type="ECO:0000313" key="2">
    <source>
        <dbReference type="EMBL" id="SFW64925.1"/>
    </source>
</evidence>
<evidence type="ECO:0000313" key="3">
    <source>
        <dbReference type="Proteomes" id="UP000182680"/>
    </source>
</evidence>
<organism evidence="2 3">
    <name type="scientific">Desulfovibrio desulfuricans</name>
    <dbReference type="NCBI Taxonomy" id="876"/>
    <lineage>
        <taxon>Bacteria</taxon>
        <taxon>Pseudomonadati</taxon>
        <taxon>Thermodesulfobacteriota</taxon>
        <taxon>Desulfovibrionia</taxon>
        <taxon>Desulfovibrionales</taxon>
        <taxon>Desulfovibrionaceae</taxon>
        <taxon>Desulfovibrio</taxon>
    </lineage>
</organism>
<dbReference type="EMBL" id="FPIW01000052">
    <property type="protein sequence ID" value="SFW64925.1"/>
    <property type="molecule type" value="Genomic_DNA"/>
</dbReference>
<sequence length="200" mass="22105">MRKAYIIAVLVLFFTGYIFSVQKMERIVTDGKTVLLPLAPVDPRALLMGDYMDLSYVVNGDIYSALQKAEATRDVPGSPSAPPAAARPQNTGTSAMPSHGLAVLRVTNVPVPLAADFVRLYDGKDLRDEEFLLAYKLRGHRVISVTSAFYFEEGSAKRYEQARFGLFKVANDGKTLLVNLCDSQGRPIQYEKTAEQEVQP</sequence>
<comment type="caution">
    <text evidence="2">The sequence shown here is derived from an EMBL/GenBank/DDBJ whole genome shotgun (WGS) entry which is preliminary data.</text>
</comment>
<dbReference type="Proteomes" id="UP000182680">
    <property type="component" value="Unassembled WGS sequence"/>
</dbReference>
<dbReference type="Pfam" id="PF14345">
    <property type="entry name" value="GDYXXLXY"/>
    <property type="match status" value="1"/>
</dbReference>
<protein>
    <submittedName>
        <fullName evidence="2">Uncharacterized membrane-anchored protein</fullName>
    </submittedName>
</protein>
<dbReference type="RefSeq" id="WP_072312272.1">
    <property type="nucleotide sequence ID" value="NZ_FPIW01000052.1"/>
</dbReference>
<proteinExistence type="predicted"/>
<name>A0AA94HUA7_DESDE</name>